<gene>
    <name evidence="1" type="ORF">IscW_ISCW014328</name>
</gene>
<dbReference type="EnsemblMetazoa" id="ISCW014328-RA">
    <property type="protein sequence ID" value="ISCW014328-PA"/>
    <property type="gene ID" value="ISCW014328"/>
</dbReference>
<reference evidence="1 3" key="1">
    <citation type="submission" date="2008-03" db="EMBL/GenBank/DDBJ databases">
        <title>Annotation of Ixodes scapularis.</title>
        <authorList>
            <consortium name="Ixodes scapularis Genome Project Consortium"/>
            <person name="Caler E."/>
            <person name="Hannick L.I."/>
            <person name="Bidwell S."/>
            <person name="Joardar V."/>
            <person name="Thiagarajan M."/>
            <person name="Amedeo P."/>
            <person name="Galinsky K.J."/>
            <person name="Schobel S."/>
            <person name="Inman J."/>
            <person name="Hostetler J."/>
            <person name="Miller J."/>
            <person name="Hammond M."/>
            <person name="Megy K."/>
            <person name="Lawson D."/>
            <person name="Kodira C."/>
            <person name="Sutton G."/>
            <person name="Meyer J."/>
            <person name="Hill C.A."/>
            <person name="Birren B."/>
            <person name="Nene V."/>
            <person name="Collins F."/>
            <person name="Alarcon-Chaidez F."/>
            <person name="Wikel S."/>
            <person name="Strausberg R."/>
        </authorList>
    </citation>
    <scope>NUCLEOTIDE SEQUENCE [LARGE SCALE GENOMIC DNA]</scope>
    <source>
        <strain evidence="3">Wikel</strain>
        <strain evidence="1">Wikel colony</strain>
    </source>
</reference>
<reference evidence="2" key="2">
    <citation type="submission" date="2020-05" db="UniProtKB">
        <authorList>
            <consortium name="EnsemblMetazoa"/>
        </authorList>
    </citation>
    <scope>IDENTIFICATION</scope>
    <source>
        <strain evidence="2">wikel</strain>
    </source>
</reference>
<dbReference type="Proteomes" id="UP000001555">
    <property type="component" value="Unassembled WGS sequence"/>
</dbReference>
<dbReference type="EMBL" id="ABJB010262986">
    <property type="status" value="NOT_ANNOTATED_CDS"/>
    <property type="molecule type" value="Genomic_DNA"/>
</dbReference>
<dbReference type="VEuPathDB" id="VectorBase:ISCW014328"/>
<dbReference type="AlphaFoldDB" id="B7QIX3"/>
<evidence type="ECO:0000313" key="3">
    <source>
        <dbReference type="Proteomes" id="UP000001555"/>
    </source>
</evidence>
<evidence type="ECO:0000313" key="2">
    <source>
        <dbReference type="EnsemblMetazoa" id="ISCW014328-PA"/>
    </source>
</evidence>
<dbReference type="EMBL" id="ABJB010544090">
    <property type="status" value="NOT_ANNOTATED_CDS"/>
    <property type="molecule type" value="Genomic_DNA"/>
</dbReference>
<dbReference type="VEuPathDB" id="VectorBase:ISCI014328"/>
<keyword evidence="3" id="KW-1185">Reference proteome</keyword>
<protein>
    <submittedName>
        <fullName evidence="1 2">Uncharacterized protein</fullName>
    </submittedName>
</protein>
<dbReference type="PaxDb" id="6945-B7QIX3"/>
<accession>B7QIX3</accession>
<dbReference type="InParanoid" id="B7QIX3"/>
<dbReference type="OrthoDB" id="1291858at2759"/>
<proteinExistence type="predicted"/>
<sequence>MTLYCNTCGLIKLSFSVVRWSRHMHYHDLVNPYHLKLASADTSGTVLVWDISQATVRSTLTEPDRALLGK</sequence>
<dbReference type="EMBL" id="DS948411">
    <property type="protein sequence ID" value="EEC18795.1"/>
    <property type="molecule type" value="Genomic_DNA"/>
</dbReference>
<dbReference type="HOGENOM" id="CLU_2760659_0_0_1"/>
<dbReference type="VEuPathDB" id="VectorBase:ISCP_012844"/>
<organism>
    <name type="scientific">Ixodes scapularis</name>
    <name type="common">Black-legged tick</name>
    <name type="synonym">Deer tick</name>
    <dbReference type="NCBI Taxonomy" id="6945"/>
    <lineage>
        <taxon>Eukaryota</taxon>
        <taxon>Metazoa</taxon>
        <taxon>Ecdysozoa</taxon>
        <taxon>Arthropoda</taxon>
        <taxon>Chelicerata</taxon>
        <taxon>Arachnida</taxon>
        <taxon>Acari</taxon>
        <taxon>Parasitiformes</taxon>
        <taxon>Ixodida</taxon>
        <taxon>Ixodoidea</taxon>
        <taxon>Ixodidae</taxon>
        <taxon>Ixodinae</taxon>
        <taxon>Ixodes</taxon>
    </lineage>
</organism>
<name>B7QIX3_IXOSC</name>
<evidence type="ECO:0000313" key="1">
    <source>
        <dbReference type="EMBL" id="EEC18795.1"/>
    </source>
</evidence>